<dbReference type="InterPro" id="IPR051317">
    <property type="entry name" value="Gfo/Idh/MocA_oxidoreduct"/>
</dbReference>
<dbReference type="RefSeq" id="WP_037548129.1">
    <property type="nucleotide sequence ID" value="NZ_JNUP01000065.1"/>
</dbReference>
<sequence>MSNTIRIGIIGFGFAAQTFHVPLLRALPEEFEITAVSSSKPEAVHAVLPQARVFSSPQDLLAHPQVDAVVVTAPNTLHYPLSREALAAGKHLIVEKPATITAAESEDLAGAARQTGLVASVFHNRRWDSDFLTLKRLLQEERLGDLSHIELHFDRYRPQVRQRWRESDQPGAGLLYDLGSHLIDQTLQLFGLPRGVTADIRIQRTGGKSDDYVHLILDYGSFPVIIHITSLCRGPGFRYIVNGTEGSLVKLGLDPQEDQLKQGVRPDSELFGVEDKNQWGTLYLPSDHDSTVTATLRPEKGNYLGFYRDFAGAIRGDNANPVTIDEGAEVIRIIELAQQSAQLGKTIQL</sequence>
<proteinExistence type="inferred from homology"/>
<dbReference type="InterPro" id="IPR004104">
    <property type="entry name" value="Gfo/Idh/MocA-like_OxRdtase_C"/>
</dbReference>
<accession>A0A098QVD4</accession>
<dbReference type="GO" id="GO:0016491">
    <property type="term" value="F:oxidoreductase activity"/>
    <property type="evidence" value="ECO:0007669"/>
    <property type="project" value="UniProtKB-KW"/>
</dbReference>
<evidence type="ECO:0000313" key="5">
    <source>
        <dbReference type="EMBL" id="KGE71694.1"/>
    </source>
</evidence>
<dbReference type="EMBL" id="JNUP01000065">
    <property type="protein sequence ID" value="KGE71694.1"/>
    <property type="molecule type" value="Genomic_DNA"/>
</dbReference>
<protein>
    <recommendedName>
        <fullName evidence="7">Oxidoreductase</fullName>
    </recommendedName>
</protein>
<dbReference type="Gene3D" id="3.30.360.10">
    <property type="entry name" value="Dihydrodipicolinate Reductase, domain 2"/>
    <property type="match status" value="1"/>
</dbReference>
<keyword evidence="2" id="KW-0560">Oxidoreductase</keyword>
<feature type="domain" description="Gfo/Idh/MocA-like oxidoreductase N-terminal" evidence="3">
    <location>
        <begin position="5"/>
        <end position="123"/>
    </location>
</feature>
<dbReference type="Proteomes" id="UP000029692">
    <property type="component" value="Unassembled WGS sequence"/>
</dbReference>
<evidence type="ECO:0000256" key="1">
    <source>
        <dbReference type="ARBA" id="ARBA00010928"/>
    </source>
</evidence>
<dbReference type="eggNOG" id="COG0673">
    <property type="taxonomic scope" value="Bacteria"/>
</dbReference>
<name>A0A098QVD4_9SPIO</name>
<comment type="caution">
    <text evidence="5">The sequence shown here is derived from an EMBL/GenBank/DDBJ whole genome shotgun (WGS) entry which is preliminary data.</text>
</comment>
<dbReference type="Pfam" id="PF01408">
    <property type="entry name" value="GFO_IDH_MocA"/>
    <property type="match status" value="1"/>
</dbReference>
<dbReference type="SUPFAM" id="SSF51735">
    <property type="entry name" value="NAD(P)-binding Rossmann-fold domains"/>
    <property type="match status" value="1"/>
</dbReference>
<evidence type="ECO:0000256" key="2">
    <source>
        <dbReference type="ARBA" id="ARBA00023002"/>
    </source>
</evidence>
<dbReference type="Gene3D" id="3.40.50.720">
    <property type="entry name" value="NAD(P)-binding Rossmann-like Domain"/>
    <property type="match status" value="1"/>
</dbReference>
<dbReference type="InterPro" id="IPR036291">
    <property type="entry name" value="NAD(P)-bd_dom_sf"/>
</dbReference>
<dbReference type="NCBIfam" id="NF008607">
    <property type="entry name" value="PRK11579.1"/>
    <property type="match status" value="1"/>
</dbReference>
<evidence type="ECO:0000313" key="6">
    <source>
        <dbReference type="Proteomes" id="UP000029692"/>
    </source>
</evidence>
<evidence type="ECO:0000259" key="4">
    <source>
        <dbReference type="Pfam" id="PF02894"/>
    </source>
</evidence>
<evidence type="ECO:0000259" key="3">
    <source>
        <dbReference type="Pfam" id="PF01408"/>
    </source>
</evidence>
<evidence type="ECO:0008006" key="7">
    <source>
        <dbReference type="Google" id="ProtNLM"/>
    </source>
</evidence>
<dbReference type="AlphaFoldDB" id="A0A098QVD4"/>
<dbReference type="PANTHER" id="PTHR43708:SF5">
    <property type="entry name" value="CONSERVED EXPRESSED OXIDOREDUCTASE (EUROFUNG)-RELATED"/>
    <property type="match status" value="1"/>
</dbReference>
<dbReference type="OrthoDB" id="9815825at2"/>
<dbReference type="GO" id="GO:0000166">
    <property type="term" value="F:nucleotide binding"/>
    <property type="evidence" value="ECO:0007669"/>
    <property type="project" value="InterPro"/>
</dbReference>
<dbReference type="Pfam" id="PF02894">
    <property type="entry name" value="GFO_IDH_MocA_C"/>
    <property type="match status" value="1"/>
</dbReference>
<gene>
    <name evidence="5" type="ORF">DC28_10575</name>
</gene>
<comment type="similarity">
    <text evidence="1">Belongs to the Gfo/Idh/MocA family.</text>
</comment>
<organism evidence="5 6">
    <name type="scientific">Spirochaeta lutea</name>
    <dbReference type="NCBI Taxonomy" id="1480694"/>
    <lineage>
        <taxon>Bacteria</taxon>
        <taxon>Pseudomonadati</taxon>
        <taxon>Spirochaetota</taxon>
        <taxon>Spirochaetia</taxon>
        <taxon>Spirochaetales</taxon>
        <taxon>Spirochaetaceae</taxon>
        <taxon>Spirochaeta</taxon>
    </lineage>
</organism>
<dbReference type="PANTHER" id="PTHR43708">
    <property type="entry name" value="CONSERVED EXPRESSED OXIDOREDUCTASE (EUROFUNG)"/>
    <property type="match status" value="1"/>
</dbReference>
<reference evidence="5 6" key="1">
    <citation type="submission" date="2014-05" db="EMBL/GenBank/DDBJ databases">
        <title>De novo Genome Sequence of Spirocheata sp.</title>
        <authorList>
            <person name="Shivani Y."/>
            <person name="Subhash Y."/>
            <person name="Tushar L."/>
            <person name="Sasikala C."/>
            <person name="Ramana C.V."/>
        </authorList>
    </citation>
    <scope>NUCLEOTIDE SEQUENCE [LARGE SCALE GENOMIC DNA]</scope>
    <source>
        <strain evidence="5 6">JC230</strain>
    </source>
</reference>
<feature type="domain" description="Gfo/Idh/MocA-like oxidoreductase C-terminal" evidence="4">
    <location>
        <begin position="135"/>
        <end position="349"/>
    </location>
</feature>
<dbReference type="InterPro" id="IPR000683">
    <property type="entry name" value="Gfo/Idh/MocA-like_OxRdtase_N"/>
</dbReference>
<dbReference type="STRING" id="1480694.DC28_10575"/>
<keyword evidence="6" id="KW-1185">Reference proteome</keyword>